<comment type="caution">
    <text evidence="2">The sequence shown here is derived from an EMBL/GenBank/DDBJ whole genome shotgun (WGS) entry which is preliminary data.</text>
</comment>
<evidence type="ECO:0000256" key="1">
    <source>
        <dbReference type="SAM" id="SignalP"/>
    </source>
</evidence>
<name>A0A327T6P4_9SPHI</name>
<dbReference type="AlphaFoldDB" id="A0A327T6P4"/>
<evidence type="ECO:0000313" key="2">
    <source>
        <dbReference type="EMBL" id="RAJ37260.1"/>
    </source>
</evidence>
<feature type="chain" id="PRO_5016397193" evidence="1">
    <location>
        <begin position="22"/>
        <end position="140"/>
    </location>
</feature>
<organism evidence="2 3">
    <name type="scientific">Pedobacter cryoconitis</name>
    <dbReference type="NCBI Taxonomy" id="188932"/>
    <lineage>
        <taxon>Bacteria</taxon>
        <taxon>Pseudomonadati</taxon>
        <taxon>Bacteroidota</taxon>
        <taxon>Sphingobacteriia</taxon>
        <taxon>Sphingobacteriales</taxon>
        <taxon>Sphingobacteriaceae</taxon>
        <taxon>Pedobacter</taxon>
    </lineage>
</organism>
<dbReference type="RefSeq" id="WP_111631987.1">
    <property type="nucleotide sequence ID" value="NZ_QLLR01000001.1"/>
</dbReference>
<proteinExistence type="predicted"/>
<evidence type="ECO:0000313" key="3">
    <source>
        <dbReference type="Proteomes" id="UP000249754"/>
    </source>
</evidence>
<dbReference type="EMBL" id="QLLR01000001">
    <property type="protein sequence ID" value="RAJ37260.1"/>
    <property type="molecule type" value="Genomic_DNA"/>
</dbReference>
<reference evidence="2 3" key="1">
    <citation type="submission" date="2018-06" db="EMBL/GenBank/DDBJ databases">
        <title>Genomic Encyclopedia of Archaeal and Bacterial Type Strains, Phase II (KMG-II): from individual species to whole genera.</title>
        <authorList>
            <person name="Goeker M."/>
        </authorList>
    </citation>
    <scope>NUCLEOTIDE SEQUENCE [LARGE SCALE GENOMIC DNA]</scope>
    <source>
        <strain evidence="2 3">DSM 14825</strain>
    </source>
</reference>
<protein>
    <submittedName>
        <fullName evidence="2">Uncharacterized protein</fullName>
    </submittedName>
</protein>
<gene>
    <name evidence="2" type="ORF">LY11_00336</name>
</gene>
<dbReference type="OrthoDB" id="680361at2"/>
<dbReference type="Proteomes" id="UP000249754">
    <property type="component" value="Unassembled WGS sequence"/>
</dbReference>
<accession>A0A327T6P4</accession>
<feature type="signal peptide" evidence="1">
    <location>
        <begin position="1"/>
        <end position="21"/>
    </location>
</feature>
<keyword evidence="1" id="KW-0732">Signal</keyword>
<sequence length="140" mass="14842">MKKLFLAFAFAAAGLTASAQTANQATPVAAAKSQAAVKPQPAVKVQKSKSTIPAAQRAIPYSKELQTKLGLNADQYAKILVVNTECITRKDALKGTDQKKGGGSKEIAQYRQEQYKTILTPDQLSKLKALNAQGGAKPKA</sequence>